<proteinExistence type="predicted"/>
<evidence type="ECO:0000313" key="1">
    <source>
        <dbReference type="EMBL" id="WGH79284.1"/>
    </source>
</evidence>
<name>A0ABY8LD85_9RHOB</name>
<accession>A0ABY8LD85</accession>
<dbReference type="EMBL" id="CP122537">
    <property type="protein sequence ID" value="WGH79284.1"/>
    <property type="molecule type" value="Genomic_DNA"/>
</dbReference>
<sequence length="92" mass="10675">MSYKRPHRHEVVDRAFPVRVTIEVAPEQNHLVNQALVRTVGAQGYGVTPAKMWSGKVRAYHLHLRTVHDALMFLAACPQARLVWERYEGNWR</sequence>
<organism evidence="1 2">
    <name type="scientific">Jannaschia ovalis</name>
    <dbReference type="NCBI Taxonomy" id="3038773"/>
    <lineage>
        <taxon>Bacteria</taxon>
        <taxon>Pseudomonadati</taxon>
        <taxon>Pseudomonadota</taxon>
        <taxon>Alphaproteobacteria</taxon>
        <taxon>Rhodobacterales</taxon>
        <taxon>Roseobacteraceae</taxon>
        <taxon>Jannaschia</taxon>
    </lineage>
</organism>
<dbReference type="Proteomes" id="UP001243420">
    <property type="component" value="Chromosome"/>
</dbReference>
<keyword evidence="2" id="KW-1185">Reference proteome</keyword>
<reference evidence="1 2" key="1">
    <citation type="submission" date="2023-04" db="EMBL/GenBank/DDBJ databases">
        <title>Jannaschia ovalis sp. nov., a marine bacterium isolated from sea tidal flat.</title>
        <authorList>
            <person name="Kwon D.Y."/>
            <person name="Kim J.-J."/>
        </authorList>
    </citation>
    <scope>NUCLEOTIDE SEQUENCE [LARGE SCALE GENOMIC DNA]</scope>
    <source>
        <strain evidence="1 2">GRR-S6-38</strain>
    </source>
</reference>
<gene>
    <name evidence="1" type="ORF">P8627_03190</name>
</gene>
<dbReference type="RefSeq" id="WP_279966093.1">
    <property type="nucleotide sequence ID" value="NZ_CP122537.1"/>
</dbReference>
<protein>
    <submittedName>
        <fullName evidence="1">Uncharacterized protein</fullName>
    </submittedName>
</protein>
<evidence type="ECO:0000313" key="2">
    <source>
        <dbReference type="Proteomes" id="UP001243420"/>
    </source>
</evidence>